<reference evidence="1 2" key="1">
    <citation type="submission" date="2015-12" db="EMBL/GenBank/DDBJ databases">
        <title>Draft genome sequence of Mesorhizobium sp. UFLA 01-765, a multitolerant efficient symbiont and plant-growth promoting strain isolated from Zn-mining soil using Leucaena leucocephala as a trap plant.</title>
        <authorList>
            <person name="Rangel W.M."/>
            <person name="Thijs S."/>
            <person name="Longatti S.M."/>
            <person name="Moreira F.M."/>
            <person name="Weyens N."/>
            <person name="Vangronsveld J."/>
            <person name="Van Hamme J.D."/>
            <person name="Bottos E.M."/>
            <person name="Rineau F."/>
        </authorList>
    </citation>
    <scope>NUCLEOTIDE SEQUENCE [LARGE SCALE GENOMIC DNA]</scope>
    <source>
        <strain evidence="1 2">UFLA 01-765</strain>
    </source>
</reference>
<dbReference type="EMBL" id="LPWA01000114">
    <property type="protein sequence ID" value="KUM25687.1"/>
    <property type="molecule type" value="Genomic_DNA"/>
</dbReference>
<comment type="caution">
    <text evidence="1">The sequence shown here is derived from an EMBL/GenBank/DDBJ whole genome shotgun (WGS) entry which is preliminary data.</text>
</comment>
<evidence type="ECO:0000313" key="2">
    <source>
        <dbReference type="Proteomes" id="UP000053176"/>
    </source>
</evidence>
<dbReference type="AlphaFoldDB" id="A0A117N3A8"/>
<gene>
    <name evidence="1" type="ORF">AU467_24875</name>
</gene>
<sequence>MSMTGWLFSKEKEVVIHSVKIGVWCRNFDVAQGSRFTKVVLRIVAGCQWRAEVGWDGPSMQCFGIHMLMRTDEQQLGARRAFGCRPPTTPAQKS</sequence>
<proteinExistence type="predicted"/>
<evidence type="ECO:0000313" key="1">
    <source>
        <dbReference type="EMBL" id="KUM25687.1"/>
    </source>
</evidence>
<dbReference type="Proteomes" id="UP000053176">
    <property type="component" value="Unassembled WGS sequence"/>
</dbReference>
<name>A0A117N3A8_RHILI</name>
<protein>
    <submittedName>
        <fullName evidence="1">Uncharacterized protein</fullName>
    </submittedName>
</protein>
<organism evidence="1 2">
    <name type="scientific">Rhizobium loti</name>
    <name type="common">Mesorhizobium loti</name>
    <dbReference type="NCBI Taxonomy" id="381"/>
    <lineage>
        <taxon>Bacteria</taxon>
        <taxon>Pseudomonadati</taxon>
        <taxon>Pseudomonadota</taxon>
        <taxon>Alphaproteobacteria</taxon>
        <taxon>Hyphomicrobiales</taxon>
        <taxon>Phyllobacteriaceae</taxon>
        <taxon>Mesorhizobium</taxon>
    </lineage>
</organism>
<accession>A0A117N3A8</accession>